<comment type="caution">
    <text evidence="3">The sequence shown here is derived from an EMBL/GenBank/DDBJ whole genome shotgun (WGS) entry which is preliminary data.</text>
</comment>
<proteinExistence type="predicted"/>
<sequence>MFTRILRALTATLLAAGLVVLTWPQAVGLQNTWIVAHAVSFRGAFVVAATAGALLMLALLVIRRSRTVAILLVLTVLFGAVNATILAERGLGNTDALVAGAEASGPSDATTPVTRGTANAVTVLSWNTLGDAPGASVIAELALAEGADVVTLPETTEETGVAIAELMRAAGRPMWVHTVAFDLVSKARSTTVLISPDLGDYTVTSAAGSGPPGNTNVLPTVVATPTAATGPTIVAVHAVAPIRYEMSNWRSDLDWLAEQCSGNGSTPANVIMAGDFNATLDHMAGRAASTAESPAAVLGECIDAASAVGSGAVGTWPTRMPALLGSPIDHVMATPNWQVDDVRVIDSLDGAGSDHRPVVATLSPA</sequence>
<dbReference type="Pfam" id="PF03372">
    <property type="entry name" value="Exo_endo_phos"/>
    <property type="match status" value="1"/>
</dbReference>
<keyword evidence="3" id="KW-0540">Nuclease</keyword>
<accession>A0A3A5MMM9</accession>
<keyword evidence="3" id="KW-0255">Endonuclease</keyword>
<keyword evidence="1" id="KW-0472">Membrane</keyword>
<evidence type="ECO:0000256" key="1">
    <source>
        <dbReference type="SAM" id="Phobius"/>
    </source>
</evidence>
<keyword evidence="3" id="KW-0269">Exonuclease</keyword>
<dbReference type="RefSeq" id="WP_119974691.1">
    <property type="nucleotide sequence ID" value="NZ_JBHSQA010000002.1"/>
</dbReference>
<dbReference type="InterPro" id="IPR005135">
    <property type="entry name" value="Endo/exonuclease/phosphatase"/>
</dbReference>
<feature type="transmembrane region" description="Helical" evidence="1">
    <location>
        <begin position="69"/>
        <end position="87"/>
    </location>
</feature>
<feature type="domain" description="Endonuclease/exonuclease/phosphatase" evidence="2">
    <location>
        <begin position="124"/>
        <end position="355"/>
    </location>
</feature>
<feature type="transmembrane region" description="Helical" evidence="1">
    <location>
        <begin position="44"/>
        <end position="62"/>
    </location>
</feature>
<dbReference type="GO" id="GO:0004519">
    <property type="term" value="F:endonuclease activity"/>
    <property type="evidence" value="ECO:0007669"/>
    <property type="project" value="UniProtKB-KW"/>
</dbReference>
<keyword evidence="1" id="KW-1133">Transmembrane helix</keyword>
<evidence type="ECO:0000259" key="2">
    <source>
        <dbReference type="Pfam" id="PF03372"/>
    </source>
</evidence>
<protein>
    <submittedName>
        <fullName evidence="3">Endonuclease/exonuclease/phosphatase family protein</fullName>
    </submittedName>
</protein>
<keyword evidence="4" id="KW-1185">Reference proteome</keyword>
<name>A0A3A5MMM9_9MICO</name>
<keyword evidence="3" id="KW-0378">Hydrolase</keyword>
<dbReference type="Proteomes" id="UP000272015">
    <property type="component" value="Unassembled WGS sequence"/>
</dbReference>
<dbReference type="OrthoDB" id="2340043at2"/>
<reference evidence="3 4" key="1">
    <citation type="submission" date="2018-09" db="EMBL/GenBank/DDBJ databases">
        <title>Novel species of Cryobacterium.</title>
        <authorList>
            <person name="Liu Q."/>
            <person name="Xin Y.-H."/>
        </authorList>
    </citation>
    <scope>NUCLEOTIDE SEQUENCE [LARGE SCALE GENOMIC DNA]</scope>
    <source>
        <strain evidence="3 4">Hh39</strain>
    </source>
</reference>
<dbReference type="Gene3D" id="3.60.10.10">
    <property type="entry name" value="Endonuclease/exonuclease/phosphatase"/>
    <property type="match status" value="1"/>
</dbReference>
<gene>
    <name evidence="3" type="ORF">D6T64_10925</name>
</gene>
<evidence type="ECO:0000313" key="3">
    <source>
        <dbReference type="EMBL" id="RJT88378.1"/>
    </source>
</evidence>
<dbReference type="AlphaFoldDB" id="A0A3A5MMM9"/>
<dbReference type="EMBL" id="QZVS01000083">
    <property type="protein sequence ID" value="RJT88378.1"/>
    <property type="molecule type" value="Genomic_DNA"/>
</dbReference>
<dbReference type="InterPro" id="IPR036691">
    <property type="entry name" value="Endo/exonu/phosph_ase_sf"/>
</dbReference>
<keyword evidence="1" id="KW-0812">Transmembrane</keyword>
<dbReference type="SUPFAM" id="SSF56219">
    <property type="entry name" value="DNase I-like"/>
    <property type="match status" value="1"/>
</dbReference>
<organism evidence="3 4">
    <name type="scientific">Cryobacterium melibiosiphilum</name>
    <dbReference type="NCBI Taxonomy" id="995039"/>
    <lineage>
        <taxon>Bacteria</taxon>
        <taxon>Bacillati</taxon>
        <taxon>Actinomycetota</taxon>
        <taxon>Actinomycetes</taxon>
        <taxon>Micrococcales</taxon>
        <taxon>Microbacteriaceae</taxon>
        <taxon>Cryobacterium</taxon>
    </lineage>
</organism>
<dbReference type="GO" id="GO:0004527">
    <property type="term" value="F:exonuclease activity"/>
    <property type="evidence" value="ECO:0007669"/>
    <property type="project" value="UniProtKB-KW"/>
</dbReference>
<evidence type="ECO:0000313" key="4">
    <source>
        <dbReference type="Proteomes" id="UP000272015"/>
    </source>
</evidence>